<dbReference type="GO" id="GO:0005524">
    <property type="term" value="F:ATP binding"/>
    <property type="evidence" value="ECO:0007669"/>
    <property type="project" value="UniProtKB-KW"/>
</dbReference>
<dbReference type="InterPro" id="IPR003661">
    <property type="entry name" value="HisK_dim/P_dom"/>
</dbReference>
<gene>
    <name evidence="14" type="ordered locus">Anacy_3227</name>
</gene>
<sequence length="611" mass="69171">MINFKIRDWLNHLLVQQKIAWGYGLSLGVAIAGTGLGIVLADREQRQAEALIEDALEEIEIITSLQIDGLQTFAHQHRTLDLLSDPVHSQAEYTEWQEYYNKFRQSWQEFKQSEGGTEGQEDDELPGEAEAIDAFLEKYEGIPEAYIQELDQLFANFGTKTLTPEKIVRLRADLVKLEQSTLTDQIDDFIQDLKIIGIMSKNEYAAAQVAMSSSSVLRLWVIGISMVTSVAIAILLSIVTSHAIARPIQSLTEVTQQALRESNFALQVPVTTEDEVGILATSFNELITSVKILLDQQHENNETLELKVDERTQQLNQKNIELKELLEKLRNTQTQMLQNEKMSALGLLVAGVAHEINNPINFIHGNLTHLEQYAQNLLNFVQLYQKYYPNPVVEIEKEAEEIDLSFLQEDLPQILRSMEIGTNRIREIVNSLRNFSRLDEAEFKTVNIHEGIDSTLLILQHRLKAKPKSPEINVIREYGDLPLVECYPGPLNQVFMNILVNAIDALEELNINRTYQEIKDYPHQIVIRTAMIDPQWVTITIADNGSGIPEAVREQIFNPFFTTKPIGKGTGMGMAISYQIVIEKHGGTLECVSNVGEKTEFIIQIPVKQLV</sequence>
<evidence type="ECO:0000313" key="15">
    <source>
        <dbReference type="Proteomes" id="UP000010474"/>
    </source>
</evidence>
<dbReference type="GO" id="GO:0000155">
    <property type="term" value="F:phosphorelay sensor kinase activity"/>
    <property type="evidence" value="ECO:0007669"/>
    <property type="project" value="InterPro"/>
</dbReference>
<evidence type="ECO:0000256" key="8">
    <source>
        <dbReference type="ARBA" id="ARBA00022840"/>
    </source>
</evidence>
<dbReference type="PANTHER" id="PTHR43065">
    <property type="entry name" value="SENSOR HISTIDINE KINASE"/>
    <property type="match status" value="1"/>
</dbReference>
<feature type="domain" description="Histidine kinase" evidence="12">
    <location>
        <begin position="351"/>
        <end position="609"/>
    </location>
</feature>
<dbReference type="AlphaFoldDB" id="K9ZJX9"/>
<dbReference type="HOGENOM" id="CLU_000445_114_39_3"/>
<organism evidence="14 15">
    <name type="scientific">Anabaena cylindrica (strain ATCC 27899 / PCC 7122)</name>
    <dbReference type="NCBI Taxonomy" id="272123"/>
    <lineage>
        <taxon>Bacteria</taxon>
        <taxon>Bacillati</taxon>
        <taxon>Cyanobacteriota</taxon>
        <taxon>Cyanophyceae</taxon>
        <taxon>Nostocales</taxon>
        <taxon>Nostocaceae</taxon>
        <taxon>Anabaena</taxon>
    </lineage>
</organism>
<keyword evidence="6" id="KW-0547">Nucleotide-binding</keyword>
<dbReference type="Gene3D" id="6.10.340.10">
    <property type="match status" value="1"/>
</dbReference>
<dbReference type="SUPFAM" id="SSF47384">
    <property type="entry name" value="Homodimeric domain of signal transducing histidine kinase"/>
    <property type="match status" value="1"/>
</dbReference>
<keyword evidence="9" id="KW-0902">Two-component regulatory system</keyword>
<keyword evidence="15" id="KW-1185">Reference proteome</keyword>
<dbReference type="InterPro" id="IPR003594">
    <property type="entry name" value="HATPase_dom"/>
</dbReference>
<evidence type="ECO:0000256" key="10">
    <source>
        <dbReference type="SAM" id="Coils"/>
    </source>
</evidence>
<evidence type="ECO:0000256" key="7">
    <source>
        <dbReference type="ARBA" id="ARBA00022777"/>
    </source>
</evidence>
<dbReference type="PRINTS" id="PR00344">
    <property type="entry name" value="BCTRLSENSOR"/>
</dbReference>
<dbReference type="Pfam" id="PF00672">
    <property type="entry name" value="HAMP"/>
    <property type="match status" value="1"/>
</dbReference>
<dbReference type="SMART" id="SM00387">
    <property type="entry name" value="HATPase_c"/>
    <property type="match status" value="1"/>
</dbReference>
<dbReference type="Gene3D" id="3.30.565.10">
    <property type="entry name" value="Histidine kinase-like ATPase, C-terminal domain"/>
    <property type="match status" value="1"/>
</dbReference>
<evidence type="ECO:0000256" key="5">
    <source>
        <dbReference type="ARBA" id="ARBA00022679"/>
    </source>
</evidence>
<dbReference type="SUPFAM" id="SSF158472">
    <property type="entry name" value="HAMP domain-like"/>
    <property type="match status" value="1"/>
</dbReference>
<keyword evidence="7 14" id="KW-0418">Kinase</keyword>
<dbReference type="InterPro" id="IPR036890">
    <property type="entry name" value="HATPase_C_sf"/>
</dbReference>
<evidence type="ECO:0000256" key="9">
    <source>
        <dbReference type="ARBA" id="ARBA00023012"/>
    </source>
</evidence>
<reference evidence="15" key="1">
    <citation type="journal article" date="2013" name="Proc. Natl. Acad. Sci. U.S.A.">
        <title>Improving the coverage of the cyanobacterial phylum using diversity-driven genome sequencing.</title>
        <authorList>
            <person name="Shih P.M."/>
            <person name="Wu D."/>
            <person name="Latifi A."/>
            <person name="Axen S.D."/>
            <person name="Fewer D.P."/>
            <person name="Talla E."/>
            <person name="Calteau A."/>
            <person name="Cai F."/>
            <person name="Tandeau de Marsac N."/>
            <person name="Rippka R."/>
            <person name="Herdman M."/>
            <person name="Sivonen K."/>
            <person name="Coursin T."/>
            <person name="Laurent T."/>
            <person name="Goodwin L."/>
            <person name="Nolan M."/>
            <person name="Davenport K.W."/>
            <person name="Han C.S."/>
            <person name="Rubin E.M."/>
            <person name="Eisen J.A."/>
            <person name="Woyke T."/>
            <person name="Gugger M."/>
            <person name="Kerfeld C.A."/>
        </authorList>
    </citation>
    <scope>NUCLEOTIDE SEQUENCE [LARGE SCALE GENOMIC DNA]</scope>
    <source>
        <strain evidence="15">ATCC 27899 / PCC 7122</strain>
    </source>
</reference>
<evidence type="ECO:0000256" key="1">
    <source>
        <dbReference type="ARBA" id="ARBA00000085"/>
    </source>
</evidence>
<dbReference type="STRING" id="272123.Anacy_3227"/>
<keyword evidence="11" id="KW-0472">Membrane</keyword>
<dbReference type="eggNOG" id="COG4191">
    <property type="taxonomic scope" value="Bacteria"/>
</dbReference>
<dbReference type="PATRIC" id="fig|272123.3.peg.3519"/>
<evidence type="ECO:0000313" key="14">
    <source>
        <dbReference type="EMBL" id="AFZ58635.1"/>
    </source>
</evidence>
<dbReference type="PROSITE" id="PS50109">
    <property type="entry name" value="HIS_KIN"/>
    <property type="match status" value="1"/>
</dbReference>
<feature type="coiled-coil region" evidence="10">
    <location>
        <begin position="294"/>
        <end position="342"/>
    </location>
</feature>
<dbReference type="InterPro" id="IPR005467">
    <property type="entry name" value="His_kinase_dom"/>
</dbReference>
<feature type="transmembrane region" description="Helical" evidence="11">
    <location>
        <begin position="219"/>
        <end position="239"/>
    </location>
</feature>
<dbReference type="InterPro" id="IPR036097">
    <property type="entry name" value="HisK_dim/P_sf"/>
</dbReference>
<keyword evidence="5" id="KW-0808">Transferase</keyword>
<evidence type="ECO:0000256" key="6">
    <source>
        <dbReference type="ARBA" id="ARBA00022741"/>
    </source>
</evidence>
<comment type="catalytic activity">
    <reaction evidence="1">
        <text>ATP + protein L-histidine = ADP + protein N-phospho-L-histidine.</text>
        <dbReference type="EC" id="2.7.13.3"/>
    </reaction>
</comment>
<dbReference type="OrthoDB" id="9773246at2"/>
<evidence type="ECO:0000256" key="2">
    <source>
        <dbReference type="ARBA" id="ARBA00004370"/>
    </source>
</evidence>
<evidence type="ECO:0000259" key="12">
    <source>
        <dbReference type="PROSITE" id="PS50109"/>
    </source>
</evidence>
<dbReference type="CDD" id="cd06225">
    <property type="entry name" value="HAMP"/>
    <property type="match status" value="1"/>
</dbReference>
<keyword evidence="11" id="KW-1133">Transmembrane helix</keyword>
<dbReference type="InterPro" id="IPR004358">
    <property type="entry name" value="Sig_transdc_His_kin-like_C"/>
</dbReference>
<evidence type="ECO:0000259" key="13">
    <source>
        <dbReference type="PROSITE" id="PS50885"/>
    </source>
</evidence>
<keyword evidence="8" id="KW-0067">ATP-binding</keyword>
<accession>K9ZJX9</accession>
<feature type="domain" description="HAMP" evidence="13">
    <location>
        <begin position="242"/>
        <end position="295"/>
    </location>
</feature>
<dbReference type="GO" id="GO:0016020">
    <property type="term" value="C:membrane"/>
    <property type="evidence" value="ECO:0007669"/>
    <property type="project" value="UniProtKB-SubCell"/>
</dbReference>
<dbReference type="EC" id="2.7.13.3" evidence="3"/>
<dbReference type="PANTHER" id="PTHR43065:SF10">
    <property type="entry name" value="PEROXIDE STRESS-ACTIVATED HISTIDINE KINASE MAK3"/>
    <property type="match status" value="1"/>
</dbReference>
<dbReference type="InterPro" id="IPR003660">
    <property type="entry name" value="HAMP_dom"/>
</dbReference>
<feature type="transmembrane region" description="Helical" evidence="11">
    <location>
        <begin position="20"/>
        <end position="41"/>
    </location>
</feature>
<protein>
    <recommendedName>
        <fullName evidence="3">histidine kinase</fullName>
        <ecNumber evidence="3">2.7.13.3</ecNumber>
    </recommendedName>
</protein>
<dbReference type="eggNOG" id="COG3850">
    <property type="taxonomic scope" value="Bacteria"/>
</dbReference>
<dbReference type="Proteomes" id="UP000010474">
    <property type="component" value="Chromosome"/>
</dbReference>
<dbReference type="KEGG" id="acy:Anacy_3227"/>
<keyword evidence="10" id="KW-0175">Coiled coil</keyword>
<evidence type="ECO:0000256" key="4">
    <source>
        <dbReference type="ARBA" id="ARBA00022553"/>
    </source>
</evidence>
<dbReference type="SUPFAM" id="SSF55874">
    <property type="entry name" value="ATPase domain of HSP90 chaperone/DNA topoisomerase II/histidine kinase"/>
    <property type="match status" value="1"/>
</dbReference>
<dbReference type="RefSeq" id="WP_015215261.1">
    <property type="nucleotide sequence ID" value="NC_019771.1"/>
</dbReference>
<dbReference type="EMBL" id="CP003659">
    <property type="protein sequence ID" value="AFZ58635.1"/>
    <property type="molecule type" value="Genomic_DNA"/>
</dbReference>
<keyword evidence="4" id="KW-0597">Phosphoprotein</keyword>
<name>K9ZJX9_ANACC</name>
<dbReference type="Gene3D" id="1.10.287.130">
    <property type="match status" value="1"/>
</dbReference>
<evidence type="ECO:0000256" key="3">
    <source>
        <dbReference type="ARBA" id="ARBA00012438"/>
    </source>
</evidence>
<keyword evidence="11" id="KW-0812">Transmembrane</keyword>
<evidence type="ECO:0000256" key="11">
    <source>
        <dbReference type="SAM" id="Phobius"/>
    </source>
</evidence>
<dbReference type="CDD" id="cd00082">
    <property type="entry name" value="HisKA"/>
    <property type="match status" value="1"/>
</dbReference>
<dbReference type="Pfam" id="PF02518">
    <property type="entry name" value="HATPase_c"/>
    <property type="match status" value="1"/>
</dbReference>
<comment type="subcellular location">
    <subcellularLocation>
        <location evidence="2">Membrane</location>
    </subcellularLocation>
</comment>
<dbReference type="PROSITE" id="PS50885">
    <property type="entry name" value="HAMP"/>
    <property type="match status" value="1"/>
</dbReference>
<dbReference type="SMART" id="SM00304">
    <property type="entry name" value="HAMP"/>
    <property type="match status" value="1"/>
</dbReference>
<proteinExistence type="predicted"/>
<dbReference type="SMART" id="SM00388">
    <property type="entry name" value="HisKA"/>
    <property type="match status" value="1"/>
</dbReference>